<comment type="caution">
    <text evidence="3">The sequence shown here is derived from an EMBL/GenBank/DDBJ whole genome shotgun (WGS) entry which is preliminary data.</text>
</comment>
<feature type="chain" id="PRO_5012021398" description="SRS domain-containing protein" evidence="1">
    <location>
        <begin position="30"/>
        <end position="366"/>
    </location>
</feature>
<dbReference type="InterPro" id="IPR036755">
    <property type="entry name" value="SRS_dom_sf"/>
</dbReference>
<dbReference type="RefSeq" id="XP_029220953.1">
    <property type="nucleotide sequence ID" value="XM_029361988.1"/>
</dbReference>
<evidence type="ECO:0000256" key="1">
    <source>
        <dbReference type="SAM" id="SignalP"/>
    </source>
</evidence>
<protein>
    <recommendedName>
        <fullName evidence="2">SRS domain-containing protein</fullName>
    </recommendedName>
</protein>
<dbReference type="KEGG" id="bbes:BESB_034020"/>
<dbReference type="AlphaFoldDB" id="A0A2A9MIB6"/>
<feature type="signal peptide" evidence="1">
    <location>
        <begin position="1"/>
        <end position="29"/>
    </location>
</feature>
<dbReference type="InterPro" id="IPR007226">
    <property type="entry name" value="SRS_dom"/>
</dbReference>
<proteinExistence type="predicted"/>
<reference evidence="3 4" key="1">
    <citation type="submission" date="2017-09" db="EMBL/GenBank/DDBJ databases">
        <title>Genome sequencing of Besnoitia besnoiti strain Bb-Ger1.</title>
        <authorList>
            <person name="Schares G."/>
            <person name="Venepally P."/>
            <person name="Lorenzi H.A."/>
        </authorList>
    </citation>
    <scope>NUCLEOTIDE SEQUENCE [LARGE SCALE GENOMIC DNA]</scope>
    <source>
        <strain evidence="3 4">Bb-Ger1</strain>
    </source>
</reference>
<accession>A0A2A9MIB6</accession>
<feature type="domain" description="SRS" evidence="2">
    <location>
        <begin position="45"/>
        <end position="172"/>
    </location>
</feature>
<name>A0A2A9MIB6_BESBE</name>
<keyword evidence="4" id="KW-1185">Reference proteome</keyword>
<gene>
    <name evidence="3" type="ORF">BESB_034020</name>
</gene>
<dbReference type="Pfam" id="PF04092">
    <property type="entry name" value="SAG"/>
    <property type="match status" value="2"/>
</dbReference>
<dbReference type="GO" id="GO:0016020">
    <property type="term" value="C:membrane"/>
    <property type="evidence" value="ECO:0007669"/>
    <property type="project" value="InterPro"/>
</dbReference>
<dbReference type="VEuPathDB" id="ToxoDB:BESB_034020"/>
<organism evidence="3 4">
    <name type="scientific">Besnoitia besnoiti</name>
    <name type="common">Apicomplexan protozoan</name>
    <dbReference type="NCBI Taxonomy" id="94643"/>
    <lineage>
        <taxon>Eukaryota</taxon>
        <taxon>Sar</taxon>
        <taxon>Alveolata</taxon>
        <taxon>Apicomplexa</taxon>
        <taxon>Conoidasida</taxon>
        <taxon>Coccidia</taxon>
        <taxon>Eucoccidiorida</taxon>
        <taxon>Eimeriorina</taxon>
        <taxon>Sarcocystidae</taxon>
        <taxon>Besnoitia</taxon>
    </lineage>
</organism>
<evidence type="ECO:0000313" key="3">
    <source>
        <dbReference type="EMBL" id="PFH36944.1"/>
    </source>
</evidence>
<keyword evidence="1" id="KW-0732">Signal</keyword>
<sequence>MALNCVRVSAYGIVLAALLPLVLFGRAAAHDLEAAGDDTVQSPEVTKCDPTVEGNHKKLIMGPGVTTLHFNCGEDARAALSPEHAKKNHFYDTSNCAEPAKPLTEVAPKASLKAPDNSKEAYTLSIPSEGRSAKTLFYKCSLTQDALPDGSVLKSGNSLQGKVQTCTLEIDVQDEQRPPAGNIQNPRPEVPENEHVGELGQVPEAEQVEVCNPENAAENAGLNLTVEPHNTTVTFSCGSKATAELLPKIWSHNVYTDEKCTEARPLSEVCKGATLQIRDGEVTNTYSVAFASKPDKEQVLYYACTMLPEQEVADTGFQQRKRCVVKITVKPAESLPAPAPEAWPATSSTFFCGTLLCVLYTWVSAL</sequence>
<feature type="domain" description="SRS" evidence="2">
    <location>
        <begin position="210"/>
        <end position="329"/>
    </location>
</feature>
<dbReference type="Gene3D" id="2.60.40.1320">
    <property type="entry name" value="SRS domain"/>
    <property type="match status" value="2"/>
</dbReference>
<dbReference type="Proteomes" id="UP000224006">
    <property type="component" value="Chromosome II"/>
</dbReference>
<dbReference type="SUPFAM" id="SSF74877">
    <property type="entry name" value="Major surface antigen p30, SAG1"/>
    <property type="match status" value="1"/>
</dbReference>
<dbReference type="GeneID" id="40308383"/>
<evidence type="ECO:0000313" key="4">
    <source>
        <dbReference type="Proteomes" id="UP000224006"/>
    </source>
</evidence>
<evidence type="ECO:0000259" key="2">
    <source>
        <dbReference type="Pfam" id="PF04092"/>
    </source>
</evidence>
<dbReference type="EMBL" id="NWUJ01000002">
    <property type="protein sequence ID" value="PFH36944.1"/>
    <property type="molecule type" value="Genomic_DNA"/>
</dbReference>